<feature type="compositionally biased region" description="Acidic residues" evidence="1">
    <location>
        <begin position="755"/>
        <end position="764"/>
    </location>
</feature>
<name>A0A7S3QD93_9STRA</name>
<feature type="compositionally biased region" description="Acidic residues" evidence="1">
    <location>
        <begin position="718"/>
        <end position="727"/>
    </location>
</feature>
<accession>A0A7S3QD93</accession>
<feature type="compositionally biased region" description="Basic and acidic residues" evidence="1">
    <location>
        <begin position="1103"/>
        <end position="1121"/>
    </location>
</feature>
<evidence type="ECO:0008006" key="3">
    <source>
        <dbReference type="Google" id="ProtNLM"/>
    </source>
</evidence>
<feature type="compositionally biased region" description="Basic and acidic residues" evidence="1">
    <location>
        <begin position="765"/>
        <end position="781"/>
    </location>
</feature>
<gene>
    <name evidence="2" type="ORF">CDEB00056_LOCUS18655</name>
</gene>
<reference evidence="2" key="1">
    <citation type="submission" date="2021-01" db="EMBL/GenBank/DDBJ databases">
        <authorList>
            <person name="Corre E."/>
            <person name="Pelletier E."/>
            <person name="Niang G."/>
            <person name="Scheremetjew M."/>
            <person name="Finn R."/>
            <person name="Kale V."/>
            <person name="Holt S."/>
            <person name="Cochrane G."/>
            <person name="Meng A."/>
            <person name="Brown T."/>
            <person name="Cohen L."/>
        </authorList>
    </citation>
    <scope>NUCLEOTIDE SEQUENCE</scope>
    <source>
        <strain evidence="2">MM31A-1</strain>
    </source>
</reference>
<dbReference type="GO" id="GO:0000445">
    <property type="term" value="C:THO complex part of transcription export complex"/>
    <property type="evidence" value="ECO:0007669"/>
    <property type="project" value="TreeGrafter"/>
</dbReference>
<feature type="compositionally biased region" description="Basic residues" evidence="1">
    <location>
        <begin position="1154"/>
        <end position="1164"/>
    </location>
</feature>
<feature type="compositionally biased region" description="Basic and acidic residues" evidence="1">
    <location>
        <begin position="866"/>
        <end position="895"/>
    </location>
</feature>
<evidence type="ECO:0000256" key="1">
    <source>
        <dbReference type="SAM" id="MobiDB-lite"/>
    </source>
</evidence>
<feature type="compositionally biased region" description="Polar residues" evidence="1">
    <location>
        <begin position="1039"/>
        <end position="1049"/>
    </location>
</feature>
<feature type="compositionally biased region" description="Basic and acidic residues" evidence="1">
    <location>
        <begin position="935"/>
        <end position="962"/>
    </location>
</feature>
<feature type="compositionally biased region" description="Basic and acidic residues" evidence="1">
    <location>
        <begin position="833"/>
        <end position="859"/>
    </location>
</feature>
<feature type="compositionally biased region" description="Basic and acidic residues" evidence="1">
    <location>
        <begin position="919"/>
        <end position="928"/>
    </location>
</feature>
<feature type="region of interest" description="Disordered" evidence="1">
    <location>
        <begin position="718"/>
        <end position="1164"/>
    </location>
</feature>
<dbReference type="GO" id="GO:0006406">
    <property type="term" value="P:mRNA export from nucleus"/>
    <property type="evidence" value="ECO:0007669"/>
    <property type="project" value="TreeGrafter"/>
</dbReference>
<organism evidence="2">
    <name type="scientific">Chaetoceros debilis</name>
    <dbReference type="NCBI Taxonomy" id="122233"/>
    <lineage>
        <taxon>Eukaryota</taxon>
        <taxon>Sar</taxon>
        <taxon>Stramenopiles</taxon>
        <taxon>Ochrophyta</taxon>
        <taxon>Bacillariophyta</taxon>
        <taxon>Coscinodiscophyceae</taxon>
        <taxon>Chaetocerotophycidae</taxon>
        <taxon>Chaetocerotales</taxon>
        <taxon>Chaetocerotaceae</taxon>
        <taxon>Chaetoceros</taxon>
    </lineage>
</organism>
<proteinExistence type="predicted"/>
<feature type="compositionally biased region" description="Basic residues" evidence="1">
    <location>
        <begin position="785"/>
        <end position="799"/>
    </location>
</feature>
<dbReference type="PANTHER" id="PTHR13265:SF0">
    <property type="entry name" value="HPR1"/>
    <property type="match status" value="1"/>
</dbReference>
<protein>
    <recommendedName>
        <fullName evidence="3">THO complex subunit 1</fullName>
    </recommendedName>
</protein>
<feature type="compositionally biased region" description="Basic and acidic residues" evidence="1">
    <location>
        <begin position="1067"/>
        <end position="1096"/>
    </location>
</feature>
<feature type="compositionally biased region" description="Basic and acidic residues" evidence="1">
    <location>
        <begin position="984"/>
        <end position="995"/>
    </location>
</feature>
<dbReference type="Pfam" id="PF11957">
    <property type="entry name" value="efThoc1"/>
    <property type="match status" value="1"/>
</dbReference>
<evidence type="ECO:0000313" key="2">
    <source>
        <dbReference type="EMBL" id="CAE0473802.1"/>
    </source>
</evidence>
<dbReference type="AlphaFoldDB" id="A0A7S3QD93"/>
<feature type="compositionally biased region" description="Polar residues" evidence="1">
    <location>
        <begin position="963"/>
        <end position="979"/>
    </location>
</feature>
<sequence>MSFNVKVLSVESSAVFVKAAGGIAASSMTKDGSNNPQHDIEASVKEFVNSLPSDCSKCPVSTSAAQRVDDIEIATRSHVLFRIQNILRANASSDLANLEQSIAELLVYIRGAIDFCLFVAQHVDKAHKSVAEDDSKSTFLNNICSLDCAQFRKLPFLLMEDTVDTLPTSIIQIVWKYGLSIWLQSLLCVTTSPPTENKTFHLGSKYCLIRMCNRLLKNLSVDAHDDQVGGAEFAGEISMMLASVFPLSERSAVNVLGAFHVDNIVQFESFEEWMASNKDKSSGESAAAHVNPKKIALNYDLYSKFWGLQNFFTNPKDLVPKGNTASGSSAGSPKSWNDNMDKFISHLEEVLEVFEGHPFSADSIKKLSARWKAIKKSGGGRSLQLESIAREISNVVQVPDETKDVEMKDANEDIENRKENQQKFSTHQTNSSSKYLTNSQLLHLQLQDPEIRIHFLSQVFIITAYLSATLTNYVNTVAGSTIPNKMLCEKMHSKINQLEKRSGVLLRQTPPNGEAHFKTLQLVVARESVWRNWKKDKCTPPIEKFLPVRGLSIEKGGNGLADKRRNLMGGSLSVTNSAAGKSISDKSERYKYNIDMCNDLPTISTGMSKQSGIDQFLDEYADALDPDAGIEEEYHPKNNKVSSWRSLRSLSQKHIGQFGDKDGKSMIEKKNGTFEGIVRKIWKENMGIDIPGNSPKAEGLSDDEVDAIDDNESCSEICEEQDKDEEMPVISEIGDDKKDVETSDKPVSKAQNDPQVDDELGEIDESVKTGDIKEDEGKSDNNKQITKKVKVNGHPRRPAGKTDALTPSVDRKVEAQPSMNGHGTHIHFSTPARKKEVWTSKKDEKQVRTKVIDTLKDVPKSTSPVLKEEKTEKIKKSEKDGKETKQEAKKGDRQRTSSQTDVVGKEENNQTGSLKRKREMNMKQEETSKIGNGSKSKEADQSKDTIRDESAPKQDVSLKDPNQDVSLKDNNVNNEQKGNSSSSRRSELRRQETRQSHVNRQKPLQQKRDGAGAGAGGRNSAPPPQNNLQTRKGPPPLDSRSSSAGQGTHTRFKSPPPNTGGIQSTDPRGDDRGGPRGDDRASSKRGNDRGISRSDNRGSGPRGDYRGDNRGQGPRGDERGNARGPGPRGDEKGNRGGQRNQYDRRRQTDSGGRGSRRRGGGNRR</sequence>
<feature type="compositionally biased region" description="Basic and acidic residues" evidence="1">
    <location>
        <begin position="734"/>
        <end position="747"/>
    </location>
</feature>
<dbReference type="PANTHER" id="PTHR13265">
    <property type="entry name" value="THO COMPLEX SUBUNIT 1"/>
    <property type="match status" value="1"/>
</dbReference>
<dbReference type="InterPro" id="IPR021861">
    <property type="entry name" value="THO_THOC1"/>
</dbReference>
<dbReference type="EMBL" id="HBIO01024294">
    <property type="protein sequence ID" value="CAE0473802.1"/>
    <property type="molecule type" value="Transcribed_RNA"/>
</dbReference>